<protein>
    <submittedName>
        <fullName evidence="2">Transposase-like zinc ribbon protein</fullName>
    </submittedName>
</protein>
<sequence>MEKTISFEEFCSRYDNEESCIQALFHSRWPDGFHCPRCSHRHFYLIRSRKLPLYECRDCRAQTSLIAGTIMEGSRTSLRLWFQAIFLHAMPHGISATRLSSTINVTYKTSWLICHKIRQAMIHSNSQKLLSGIVRINWGIYGRPYNPTIFRHPQEQPLLVGVSMDNDQQITHLKIQKIPDNQLIYDRITPHAGHLFIRQHVDPSVTDLSIVIQKFSRHRIRPLIQLSQRASSWINKTFTGIGPKHLQSYLDQFCYGFNATIKQGNLFENLLNHCSTTPVLQYPVLIRREDNSAHLKRDYFDSLLKTG</sequence>
<dbReference type="AlphaFoldDB" id="A0A3D9IVG0"/>
<comment type="caution">
    <text evidence="2">The sequence shown here is derived from an EMBL/GenBank/DDBJ whole genome shotgun (WGS) entry which is preliminary data.</text>
</comment>
<reference evidence="2 3" key="1">
    <citation type="submission" date="2018-07" db="EMBL/GenBank/DDBJ databases">
        <title>Genomic Encyclopedia of Type Strains, Phase III (KMG-III): the genomes of soil and plant-associated and newly described type strains.</title>
        <authorList>
            <person name="Whitman W."/>
        </authorList>
    </citation>
    <scope>NUCLEOTIDE SEQUENCE [LARGE SCALE GENOMIC DNA]</scope>
    <source>
        <strain evidence="2 3">CECT 8236</strain>
    </source>
</reference>
<evidence type="ECO:0000259" key="1">
    <source>
        <dbReference type="Pfam" id="PF12760"/>
    </source>
</evidence>
<dbReference type="InterPro" id="IPR024442">
    <property type="entry name" value="Transposase_Zn_ribbon"/>
</dbReference>
<proteinExistence type="predicted"/>
<dbReference type="RefSeq" id="WP_181907207.1">
    <property type="nucleotide sequence ID" value="NZ_QRDY01000001.1"/>
</dbReference>
<keyword evidence="3" id="KW-1185">Reference proteome</keyword>
<dbReference type="Pfam" id="PF12760">
    <property type="entry name" value="Zn_ribbon_IS1595"/>
    <property type="match status" value="1"/>
</dbReference>
<name>A0A3D9IVG0_9BACL</name>
<evidence type="ECO:0000313" key="2">
    <source>
        <dbReference type="EMBL" id="RED65790.1"/>
    </source>
</evidence>
<organism evidence="2 3">
    <name type="scientific">Cohnella lupini</name>
    <dbReference type="NCBI Taxonomy" id="1294267"/>
    <lineage>
        <taxon>Bacteria</taxon>
        <taxon>Bacillati</taxon>
        <taxon>Bacillota</taxon>
        <taxon>Bacilli</taxon>
        <taxon>Bacillales</taxon>
        <taxon>Paenibacillaceae</taxon>
        <taxon>Cohnella</taxon>
    </lineage>
</organism>
<dbReference type="EMBL" id="QRDY01000001">
    <property type="protein sequence ID" value="RED65790.1"/>
    <property type="molecule type" value="Genomic_DNA"/>
</dbReference>
<gene>
    <name evidence="2" type="ORF">DFP95_101281</name>
</gene>
<evidence type="ECO:0000313" key="3">
    <source>
        <dbReference type="Proteomes" id="UP000256869"/>
    </source>
</evidence>
<accession>A0A3D9IVG0</accession>
<dbReference type="Proteomes" id="UP000256869">
    <property type="component" value="Unassembled WGS sequence"/>
</dbReference>
<feature type="domain" description="Transposase zinc-ribbon" evidence="1">
    <location>
        <begin position="16"/>
        <end position="62"/>
    </location>
</feature>